<feature type="active site" description="Charge relay system" evidence="5">
    <location>
        <position position="63"/>
    </location>
</feature>
<dbReference type="Proteomes" id="UP001303408">
    <property type="component" value="Chromosome"/>
</dbReference>
<feature type="domain" description="Peptidase S8/S53" evidence="9">
    <location>
        <begin position="54"/>
        <end position="318"/>
    </location>
</feature>
<evidence type="ECO:0000313" key="10">
    <source>
        <dbReference type="EMBL" id="WNM26925.1"/>
    </source>
</evidence>
<dbReference type="InterPro" id="IPR000209">
    <property type="entry name" value="Peptidase_S8/S53_dom"/>
</dbReference>
<evidence type="ECO:0000256" key="2">
    <source>
        <dbReference type="ARBA" id="ARBA00022670"/>
    </source>
</evidence>
<dbReference type="SUPFAM" id="SSF52743">
    <property type="entry name" value="Subtilisin-like"/>
    <property type="match status" value="1"/>
</dbReference>
<evidence type="ECO:0000256" key="7">
    <source>
        <dbReference type="SAM" id="Phobius"/>
    </source>
</evidence>
<dbReference type="GO" id="GO:0004252">
    <property type="term" value="F:serine-type endopeptidase activity"/>
    <property type="evidence" value="ECO:0007669"/>
    <property type="project" value="UniProtKB-UniRule"/>
</dbReference>
<protein>
    <submittedName>
        <fullName evidence="10">S8/S53 family peptidase</fullName>
        <ecNumber evidence="10">3.4.-.-</ecNumber>
    </submittedName>
</protein>
<accession>A0AA96JA02</accession>
<keyword evidence="4 5" id="KW-0720">Serine protease</keyword>
<dbReference type="PRINTS" id="PR00723">
    <property type="entry name" value="SUBTILISIN"/>
</dbReference>
<reference evidence="10" key="1">
    <citation type="submission" date="2023-09" db="EMBL/GenBank/DDBJ databases">
        <title>Demequina sp. a novel bacteria isolated from Capsicum annuum.</title>
        <authorList>
            <person name="Humaira Z."/>
            <person name="Lee J."/>
            <person name="Cho D."/>
        </authorList>
    </citation>
    <scope>NUCLEOTIDE SEQUENCE</scope>
    <source>
        <strain evidence="10">PMTSA13</strain>
    </source>
</reference>
<dbReference type="PROSITE" id="PS51892">
    <property type="entry name" value="SUBTILASE"/>
    <property type="match status" value="1"/>
</dbReference>
<feature type="active site" description="Charge relay system" evidence="5">
    <location>
        <position position="270"/>
    </location>
</feature>
<keyword evidence="7" id="KW-0472">Membrane</keyword>
<keyword evidence="7" id="KW-1133">Transmembrane helix</keyword>
<evidence type="ECO:0000259" key="9">
    <source>
        <dbReference type="Pfam" id="PF00082"/>
    </source>
</evidence>
<dbReference type="EMBL" id="CP134880">
    <property type="protein sequence ID" value="WNM26925.1"/>
    <property type="molecule type" value="Genomic_DNA"/>
</dbReference>
<name>A0AA96JA02_9MICO</name>
<dbReference type="CDD" id="cd00306">
    <property type="entry name" value="Peptidases_S8_S53"/>
    <property type="match status" value="1"/>
</dbReference>
<gene>
    <name evidence="10" type="ORF">RN607_12050</name>
</gene>
<feature type="compositionally biased region" description="Low complexity" evidence="6">
    <location>
        <begin position="367"/>
        <end position="387"/>
    </location>
</feature>
<feature type="active site" description="Charge relay system" evidence="5">
    <location>
        <position position="105"/>
    </location>
</feature>
<evidence type="ECO:0000256" key="8">
    <source>
        <dbReference type="SAM" id="SignalP"/>
    </source>
</evidence>
<feature type="signal peptide" evidence="8">
    <location>
        <begin position="1"/>
        <end position="24"/>
    </location>
</feature>
<evidence type="ECO:0000256" key="6">
    <source>
        <dbReference type="SAM" id="MobiDB-lite"/>
    </source>
</evidence>
<dbReference type="InterPro" id="IPR015500">
    <property type="entry name" value="Peptidase_S8_subtilisin-rel"/>
</dbReference>
<dbReference type="KEGG" id="dcp:RN607_12050"/>
<keyword evidence="2 5" id="KW-0645">Protease</keyword>
<proteinExistence type="inferred from homology"/>
<dbReference type="AlphaFoldDB" id="A0AA96JA02"/>
<evidence type="ECO:0000256" key="4">
    <source>
        <dbReference type="ARBA" id="ARBA00022825"/>
    </source>
</evidence>
<dbReference type="PANTHER" id="PTHR43806">
    <property type="entry name" value="PEPTIDASE S8"/>
    <property type="match status" value="1"/>
</dbReference>
<feature type="region of interest" description="Disordered" evidence="6">
    <location>
        <begin position="440"/>
        <end position="459"/>
    </location>
</feature>
<dbReference type="InterPro" id="IPR050131">
    <property type="entry name" value="Peptidase_S8_subtilisin-like"/>
</dbReference>
<evidence type="ECO:0000256" key="3">
    <source>
        <dbReference type="ARBA" id="ARBA00022801"/>
    </source>
</evidence>
<evidence type="ECO:0000256" key="1">
    <source>
        <dbReference type="ARBA" id="ARBA00011073"/>
    </source>
</evidence>
<evidence type="ECO:0000256" key="5">
    <source>
        <dbReference type="PROSITE-ProRule" id="PRU01240"/>
    </source>
</evidence>
<feature type="region of interest" description="Disordered" evidence="6">
    <location>
        <begin position="366"/>
        <end position="394"/>
    </location>
</feature>
<dbReference type="Pfam" id="PF00082">
    <property type="entry name" value="Peptidase_S8"/>
    <property type="match status" value="1"/>
</dbReference>
<dbReference type="Gene3D" id="3.40.50.200">
    <property type="entry name" value="Peptidase S8/S53 domain"/>
    <property type="match status" value="1"/>
</dbReference>
<feature type="transmembrane region" description="Helical" evidence="7">
    <location>
        <begin position="403"/>
        <end position="432"/>
    </location>
</feature>
<keyword evidence="7" id="KW-0812">Transmembrane</keyword>
<keyword evidence="8" id="KW-0732">Signal</keyword>
<sequence>MNVVRRARAAATPLLLACWSQWAAAPPATAEAADGQWYLDDLHIADLHSQGIDGSGVVIAVIDDAINTEVPTLGNVRQVRGESFCADSDGASLRARSDDPARALHGTTMVSLIAGDGTGDADQAGIQGIAPGAVILFYSARGADAGCYDRFGTGDASSDAVAAAITAAAASSADIIVVAPSVTTNPEQALIDAYVADAIVLAPAAGADDATHAFPAASNGVVTVGAYGPDGQVSPASGGAATDVVAPGLHLLAQGDASGWEDLSIVDDASYAAAVLAGELALAIEAHPEASHGQILQSMLASTSSGVQRGRNGDAGYGVVSLAAMRADDPHQYTSTNPFLGASSANGPTQERVASAILEAQWEAEHPAPTAPTVSASPASPTAPAASRDVTDDWDEHPPESALFSLIMVGVPLLSVLLVLVGALALLSLLVYGTGSLVKRRRGRREADPTAGQADSQDT</sequence>
<dbReference type="RefSeq" id="WP_313542827.1">
    <property type="nucleotide sequence ID" value="NZ_CP134880.1"/>
</dbReference>
<dbReference type="InterPro" id="IPR036852">
    <property type="entry name" value="Peptidase_S8/S53_dom_sf"/>
</dbReference>
<keyword evidence="3 5" id="KW-0378">Hydrolase</keyword>
<organism evidence="10">
    <name type="scientific">Demequina capsici</name>
    <dbReference type="NCBI Taxonomy" id="3075620"/>
    <lineage>
        <taxon>Bacteria</taxon>
        <taxon>Bacillati</taxon>
        <taxon>Actinomycetota</taxon>
        <taxon>Actinomycetes</taxon>
        <taxon>Micrococcales</taxon>
        <taxon>Demequinaceae</taxon>
        <taxon>Demequina</taxon>
    </lineage>
</organism>
<dbReference type="GO" id="GO:0006508">
    <property type="term" value="P:proteolysis"/>
    <property type="evidence" value="ECO:0007669"/>
    <property type="project" value="UniProtKB-KW"/>
</dbReference>
<dbReference type="PANTHER" id="PTHR43806:SF11">
    <property type="entry name" value="CEREVISIN-RELATED"/>
    <property type="match status" value="1"/>
</dbReference>
<comment type="similarity">
    <text evidence="1 5">Belongs to the peptidase S8 family.</text>
</comment>
<dbReference type="EC" id="3.4.-.-" evidence="10"/>
<feature type="chain" id="PRO_5041658501" evidence="8">
    <location>
        <begin position="25"/>
        <end position="459"/>
    </location>
</feature>